<dbReference type="InterPro" id="IPR029033">
    <property type="entry name" value="His_PPase_superfam"/>
</dbReference>
<dbReference type="PANTHER" id="PTHR48100:SF1">
    <property type="entry name" value="HISTIDINE PHOSPHATASE FAMILY PROTEIN-RELATED"/>
    <property type="match status" value="1"/>
</dbReference>
<dbReference type="Pfam" id="PF00300">
    <property type="entry name" value="His_Phos_1"/>
    <property type="match status" value="1"/>
</dbReference>
<keyword evidence="3" id="KW-1185">Reference proteome</keyword>
<keyword evidence="1" id="KW-0732">Signal</keyword>
<dbReference type="PANTHER" id="PTHR48100">
    <property type="entry name" value="BROAD-SPECIFICITY PHOSPHATASE YOR283W-RELATED"/>
    <property type="match status" value="1"/>
</dbReference>
<feature type="chain" id="PRO_5046216673" evidence="1">
    <location>
        <begin position="27"/>
        <end position="355"/>
    </location>
</feature>
<evidence type="ECO:0000313" key="2">
    <source>
        <dbReference type="EMBL" id="CAK9438103.1"/>
    </source>
</evidence>
<sequence length="355" mass="41117">MASFAKSPVVLMLICFYFYFLPALVAQSPMSLEDNILPIFSSSTQYFGQSDPEIPRNKVNKTNFGLHEEYTWDSLLDALEPDEKLFFLQRHGEGWHNVARRLINASYSDWQCHWSIEDGKGDIEWFDAELTPRGHDQIAALSTKIRTNDGFPMPDKFYVSPLRRTLQTWQGTWSKMTDDTAVIKENAREKFGIDTESKRHSKSFIKKHFPDFEFESDFSDDDTSWENDKREKAQHCRFRAASLLEDIFEEAKDDEQVISIVLHSGIIYCLLNVVQHRTFVVPTGGMIPVVIKMEDTYKKYPLNDAFSDFDSWCPANLLTKVGASKEEVLNDAYIDYFDSEEDHAEKKKLFEAFIS</sequence>
<evidence type="ECO:0000313" key="3">
    <source>
        <dbReference type="Proteomes" id="UP001497383"/>
    </source>
</evidence>
<dbReference type="CDD" id="cd07067">
    <property type="entry name" value="HP_PGM_like"/>
    <property type="match status" value="1"/>
</dbReference>
<name>A0ABP0ZLW7_9ASCO</name>
<dbReference type="InterPro" id="IPR013078">
    <property type="entry name" value="His_Pase_superF_clade-1"/>
</dbReference>
<dbReference type="EMBL" id="OZ022407">
    <property type="protein sequence ID" value="CAK9438103.1"/>
    <property type="molecule type" value="Genomic_DNA"/>
</dbReference>
<feature type="signal peptide" evidence="1">
    <location>
        <begin position="1"/>
        <end position="26"/>
    </location>
</feature>
<dbReference type="SUPFAM" id="SSF53254">
    <property type="entry name" value="Phosphoglycerate mutase-like"/>
    <property type="match status" value="1"/>
</dbReference>
<dbReference type="RefSeq" id="XP_066829357.1">
    <property type="nucleotide sequence ID" value="XM_066972416.1"/>
</dbReference>
<dbReference type="Proteomes" id="UP001497383">
    <property type="component" value="Chromosome 3"/>
</dbReference>
<proteinExistence type="predicted"/>
<dbReference type="SMART" id="SM00855">
    <property type="entry name" value="PGAM"/>
    <property type="match status" value="1"/>
</dbReference>
<dbReference type="GeneID" id="92207615"/>
<reference evidence="2 3" key="1">
    <citation type="submission" date="2024-03" db="EMBL/GenBank/DDBJ databases">
        <authorList>
            <person name="Brejova B."/>
        </authorList>
    </citation>
    <scope>NUCLEOTIDE SEQUENCE [LARGE SCALE GENOMIC DNA]</scope>
    <source>
        <strain evidence="2 3">CBS 14171</strain>
    </source>
</reference>
<accession>A0ABP0ZLW7</accession>
<gene>
    <name evidence="2" type="ORF">LODBEIA_P24190</name>
</gene>
<protein>
    <submittedName>
        <fullName evidence="2">Uncharacterized protein</fullName>
    </submittedName>
</protein>
<dbReference type="Gene3D" id="3.40.50.1240">
    <property type="entry name" value="Phosphoglycerate mutase-like"/>
    <property type="match status" value="1"/>
</dbReference>
<organism evidence="2 3">
    <name type="scientific">Lodderomyces beijingensis</name>
    <dbReference type="NCBI Taxonomy" id="1775926"/>
    <lineage>
        <taxon>Eukaryota</taxon>
        <taxon>Fungi</taxon>
        <taxon>Dikarya</taxon>
        <taxon>Ascomycota</taxon>
        <taxon>Saccharomycotina</taxon>
        <taxon>Pichiomycetes</taxon>
        <taxon>Debaryomycetaceae</taxon>
        <taxon>Candida/Lodderomyces clade</taxon>
        <taxon>Lodderomyces</taxon>
    </lineage>
</organism>
<evidence type="ECO:0000256" key="1">
    <source>
        <dbReference type="SAM" id="SignalP"/>
    </source>
</evidence>
<dbReference type="InterPro" id="IPR050275">
    <property type="entry name" value="PGM_Phosphatase"/>
</dbReference>